<evidence type="ECO:0000256" key="1">
    <source>
        <dbReference type="ARBA" id="ARBA00001933"/>
    </source>
</evidence>
<dbReference type="InterPro" id="IPR020578">
    <property type="entry name" value="Aminotrans_V_PyrdxlP_BS"/>
</dbReference>
<dbReference type="AlphaFoldDB" id="A0A1V9FSL7"/>
<comment type="caution">
    <text evidence="6">The sequence shown here is derived from an EMBL/GenBank/DDBJ whole genome shotgun (WGS) entry which is preliminary data.</text>
</comment>
<proteinExistence type="inferred from homology"/>
<reference evidence="6 7" key="1">
    <citation type="submission" date="2016-03" db="EMBL/GenBank/DDBJ databases">
        <title>Niastella vici sp. nov., isolated from farmland soil.</title>
        <authorList>
            <person name="Chen L."/>
            <person name="Wang D."/>
            <person name="Yang S."/>
            <person name="Wang G."/>
        </authorList>
    </citation>
    <scope>NUCLEOTIDE SEQUENCE [LARGE SCALE GENOMIC DNA]</scope>
    <source>
        <strain evidence="6 7">DJ57</strain>
    </source>
</reference>
<dbReference type="Proteomes" id="UP000192796">
    <property type="component" value="Unassembled WGS sequence"/>
</dbReference>
<dbReference type="InterPro" id="IPR015421">
    <property type="entry name" value="PyrdxlP-dep_Trfase_major"/>
</dbReference>
<sequence>MEITPFKKEEIQALRAETIGTADRIHLNNAGASLPPDIVVNTMVDFLREEALYGGYEVEAKYRAQLDHTHALIAQLINAHADEIALVENASAAWDIAFNGLNFQPGDEVITSEMEYVSNVLGLLNAQKLYGIVIKMVPNDDEGNFSIPALAAAITDRTKLIAVTHIPSTAGNVLPAAAIGEVARKNNIVYLLDACQSAGQMPVDVQAIGCDMLAVTGRKYLRGPRGSGFLYVRRQMIDKLKLLFFDGRTVSHVSEQDFVVRADARRFEWYEKNPAVTLGLQKAVEYALNIGIARIWQRIQQLAFLFRQWLQAVEGITVHDQGDELCGIVTFSVAGIPATEVRAKLAVKNINVHIGLAKSTIYYMNRKGLDGIVRASVHYYNTEEEIEIVCQELRAISNQVRIQVMQTKLR</sequence>
<dbReference type="OrthoDB" id="513408at2"/>
<dbReference type="EMBL" id="LVYD01000058">
    <property type="protein sequence ID" value="OQP61343.1"/>
    <property type="molecule type" value="Genomic_DNA"/>
</dbReference>
<evidence type="ECO:0000256" key="4">
    <source>
        <dbReference type="RuleBase" id="RU004504"/>
    </source>
</evidence>
<dbReference type="InterPro" id="IPR000192">
    <property type="entry name" value="Aminotrans_V_dom"/>
</dbReference>
<evidence type="ECO:0000313" key="6">
    <source>
        <dbReference type="EMBL" id="OQP61343.1"/>
    </source>
</evidence>
<dbReference type="PANTHER" id="PTHR43586">
    <property type="entry name" value="CYSTEINE DESULFURASE"/>
    <property type="match status" value="1"/>
</dbReference>
<evidence type="ECO:0000256" key="3">
    <source>
        <dbReference type="RuleBase" id="RU004075"/>
    </source>
</evidence>
<dbReference type="GO" id="GO:0008483">
    <property type="term" value="F:transaminase activity"/>
    <property type="evidence" value="ECO:0007669"/>
    <property type="project" value="UniProtKB-KW"/>
</dbReference>
<dbReference type="STRING" id="1703345.A3860_06430"/>
<gene>
    <name evidence="6" type="ORF">A3860_06430</name>
</gene>
<dbReference type="PROSITE" id="PS00595">
    <property type="entry name" value="AA_TRANSFER_CLASS_5"/>
    <property type="match status" value="1"/>
</dbReference>
<evidence type="ECO:0000313" key="7">
    <source>
        <dbReference type="Proteomes" id="UP000192796"/>
    </source>
</evidence>
<keyword evidence="7" id="KW-1185">Reference proteome</keyword>
<comment type="cofactor">
    <cofactor evidence="1 4">
        <name>pyridoxal 5'-phosphate</name>
        <dbReference type="ChEBI" id="CHEBI:597326"/>
    </cofactor>
</comment>
<protein>
    <submittedName>
        <fullName evidence="6">Aminotransferase V</fullName>
    </submittedName>
</protein>
<dbReference type="Gene3D" id="3.40.640.10">
    <property type="entry name" value="Type I PLP-dependent aspartate aminotransferase-like (Major domain)"/>
    <property type="match status" value="1"/>
</dbReference>
<keyword evidence="2" id="KW-0663">Pyridoxal phosphate</keyword>
<evidence type="ECO:0000256" key="2">
    <source>
        <dbReference type="ARBA" id="ARBA00022898"/>
    </source>
</evidence>
<accession>A0A1V9FSL7</accession>
<evidence type="ECO:0000259" key="5">
    <source>
        <dbReference type="Pfam" id="PF00266"/>
    </source>
</evidence>
<organism evidence="6 7">
    <name type="scientific">Niastella vici</name>
    <dbReference type="NCBI Taxonomy" id="1703345"/>
    <lineage>
        <taxon>Bacteria</taxon>
        <taxon>Pseudomonadati</taxon>
        <taxon>Bacteroidota</taxon>
        <taxon>Chitinophagia</taxon>
        <taxon>Chitinophagales</taxon>
        <taxon>Chitinophagaceae</taxon>
        <taxon>Niastella</taxon>
    </lineage>
</organism>
<dbReference type="Gene3D" id="3.90.1150.10">
    <property type="entry name" value="Aspartate Aminotransferase, domain 1"/>
    <property type="match status" value="1"/>
</dbReference>
<keyword evidence="6" id="KW-0808">Transferase</keyword>
<keyword evidence="6" id="KW-0032">Aminotransferase</keyword>
<name>A0A1V9FSL7_9BACT</name>
<feature type="domain" description="Aminotransferase class V" evidence="5">
    <location>
        <begin position="26"/>
        <end position="388"/>
    </location>
</feature>
<dbReference type="Pfam" id="PF00266">
    <property type="entry name" value="Aminotran_5"/>
    <property type="match status" value="1"/>
</dbReference>
<dbReference type="InterPro" id="IPR015424">
    <property type="entry name" value="PyrdxlP-dep_Trfase"/>
</dbReference>
<comment type="similarity">
    <text evidence="3">Belongs to the class-V pyridoxal-phosphate-dependent aminotransferase family.</text>
</comment>
<dbReference type="InterPro" id="IPR015422">
    <property type="entry name" value="PyrdxlP-dep_Trfase_small"/>
</dbReference>
<dbReference type="PANTHER" id="PTHR43586:SF24">
    <property type="entry name" value="BLR4730 PROTEIN"/>
    <property type="match status" value="1"/>
</dbReference>
<dbReference type="SUPFAM" id="SSF53383">
    <property type="entry name" value="PLP-dependent transferases"/>
    <property type="match status" value="1"/>
</dbReference>
<dbReference type="RefSeq" id="WP_081152044.1">
    <property type="nucleotide sequence ID" value="NZ_LVYD01000058.1"/>
</dbReference>